<organism evidence="7 8">
    <name type="scientific">Neodothiora populina</name>
    <dbReference type="NCBI Taxonomy" id="2781224"/>
    <lineage>
        <taxon>Eukaryota</taxon>
        <taxon>Fungi</taxon>
        <taxon>Dikarya</taxon>
        <taxon>Ascomycota</taxon>
        <taxon>Pezizomycotina</taxon>
        <taxon>Dothideomycetes</taxon>
        <taxon>Dothideomycetidae</taxon>
        <taxon>Dothideales</taxon>
        <taxon>Dothioraceae</taxon>
        <taxon>Neodothiora</taxon>
    </lineage>
</organism>
<evidence type="ECO:0008006" key="9">
    <source>
        <dbReference type="Google" id="ProtNLM"/>
    </source>
</evidence>
<dbReference type="RefSeq" id="XP_069203450.1">
    <property type="nucleotide sequence ID" value="XM_069347606.1"/>
</dbReference>
<dbReference type="Pfam" id="PF00378">
    <property type="entry name" value="ECH_1"/>
    <property type="match status" value="1"/>
</dbReference>
<dbReference type="InterPro" id="IPR045002">
    <property type="entry name" value="Ech1-like"/>
</dbReference>
<evidence type="ECO:0000256" key="1">
    <source>
        <dbReference type="ARBA" id="ARBA00005005"/>
    </source>
</evidence>
<evidence type="ECO:0000256" key="4">
    <source>
        <dbReference type="ARBA" id="ARBA00023026"/>
    </source>
</evidence>
<dbReference type="InterPro" id="IPR029045">
    <property type="entry name" value="ClpP/crotonase-like_dom_sf"/>
</dbReference>
<protein>
    <recommendedName>
        <fullName evidence="9">Enoyl-CoA hydratase</fullName>
    </recommendedName>
</protein>
<dbReference type="EMBL" id="JBFMKM010000003">
    <property type="protein sequence ID" value="KAL1310601.1"/>
    <property type="molecule type" value="Genomic_DNA"/>
</dbReference>
<dbReference type="Proteomes" id="UP001562354">
    <property type="component" value="Unassembled WGS sequence"/>
</dbReference>
<evidence type="ECO:0000256" key="6">
    <source>
        <dbReference type="ARBA" id="ARBA00023235"/>
    </source>
</evidence>
<evidence type="ECO:0000313" key="8">
    <source>
        <dbReference type="Proteomes" id="UP001562354"/>
    </source>
</evidence>
<comment type="pathway">
    <text evidence="1">Lipid metabolism; fatty acid beta-oxidation.</text>
</comment>
<dbReference type="GeneID" id="95974579"/>
<dbReference type="PANTHER" id="PTHR43149:SF1">
    <property type="entry name" value="DELTA(3,5)-DELTA(2,4)-DIENOYL-COA ISOMERASE, MITOCHONDRIAL"/>
    <property type="match status" value="1"/>
</dbReference>
<keyword evidence="3" id="KW-0276">Fatty acid metabolism</keyword>
<evidence type="ECO:0000256" key="5">
    <source>
        <dbReference type="ARBA" id="ARBA00023098"/>
    </source>
</evidence>
<keyword evidence="5" id="KW-0443">Lipid metabolism</keyword>
<dbReference type="Gene3D" id="1.10.12.10">
    <property type="entry name" value="Lyase 2-enoyl-coa Hydratase, Chain A, domain 2"/>
    <property type="match status" value="1"/>
</dbReference>
<keyword evidence="6" id="KW-0413">Isomerase</keyword>
<sequence length="286" mass="31382">MAQQQSDYNFKYFNVTFPREYVAQVEINRPEKLNAFLEEMWHNMGQIFNRISHDPNVRCVVLTSAGDRAFTAGLDVQAVSQRENIVPGAEGGEDAARSANLIRRHIFSFQSCITAIEKCESPVIAVLHGIAYGLALDISLACDIRICTSNTRFSVKEVDIGLAADIGTLTRLPKSGLPSSFTKDVALSAREFFPPEALRVGLVSDVFDTTKQEALGKALEKAALIASKSPVAVLGTKEVLNYSRDHSVEDGLNYVAVWNAAYLQTRDVNDALLAGLKKKKPTFAKL</sequence>
<dbReference type="InterPro" id="IPR014748">
    <property type="entry name" value="Enoyl-CoA_hydra_C"/>
</dbReference>
<name>A0ABR3PMB0_9PEZI</name>
<accession>A0ABR3PMB0</accession>
<comment type="caution">
    <text evidence="7">The sequence shown here is derived from an EMBL/GenBank/DDBJ whole genome shotgun (WGS) entry which is preliminary data.</text>
</comment>
<keyword evidence="4" id="KW-0843">Virulence</keyword>
<evidence type="ECO:0000256" key="2">
    <source>
        <dbReference type="ARBA" id="ARBA00005254"/>
    </source>
</evidence>
<dbReference type="CDD" id="cd06558">
    <property type="entry name" value="crotonase-like"/>
    <property type="match status" value="1"/>
</dbReference>
<dbReference type="InterPro" id="IPR001753">
    <property type="entry name" value="Enoyl-CoA_hydra/iso"/>
</dbReference>
<dbReference type="PANTHER" id="PTHR43149">
    <property type="entry name" value="ENOYL-COA HYDRATASE"/>
    <property type="match status" value="1"/>
</dbReference>
<dbReference type="SUPFAM" id="SSF52096">
    <property type="entry name" value="ClpP/crotonase"/>
    <property type="match status" value="1"/>
</dbReference>
<evidence type="ECO:0000256" key="3">
    <source>
        <dbReference type="ARBA" id="ARBA00022832"/>
    </source>
</evidence>
<comment type="similarity">
    <text evidence="2">Belongs to the enoyl-CoA hydratase/isomerase family.</text>
</comment>
<evidence type="ECO:0000313" key="7">
    <source>
        <dbReference type="EMBL" id="KAL1310601.1"/>
    </source>
</evidence>
<keyword evidence="8" id="KW-1185">Reference proteome</keyword>
<gene>
    <name evidence="7" type="ORF">AAFC00_000876</name>
</gene>
<proteinExistence type="inferred from homology"/>
<dbReference type="Gene3D" id="3.90.226.10">
    <property type="entry name" value="2-enoyl-CoA Hydratase, Chain A, domain 1"/>
    <property type="match status" value="1"/>
</dbReference>
<reference evidence="7 8" key="1">
    <citation type="submission" date="2024-07" db="EMBL/GenBank/DDBJ databases">
        <title>Draft sequence of the Neodothiora populina.</title>
        <authorList>
            <person name="Drown D.D."/>
            <person name="Schuette U.S."/>
            <person name="Buechlein A.B."/>
            <person name="Rusch D.R."/>
            <person name="Winton L.W."/>
            <person name="Adams G.A."/>
        </authorList>
    </citation>
    <scope>NUCLEOTIDE SEQUENCE [LARGE SCALE GENOMIC DNA]</scope>
    <source>
        <strain evidence="7 8">CPC 39397</strain>
    </source>
</reference>